<dbReference type="GO" id="GO:0008887">
    <property type="term" value="F:glycerate kinase activity"/>
    <property type="evidence" value="ECO:0007669"/>
    <property type="project" value="UniProtKB-UniRule"/>
</dbReference>
<keyword evidence="3 4" id="KW-0418">Kinase</keyword>
<name>A0A1I6SRS2_9BACI</name>
<reference evidence="6 7" key="1">
    <citation type="submission" date="2016-10" db="EMBL/GenBank/DDBJ databases">
        <authorList>
            <person name="de Groot N.N."/>
        </authorList>
    </citation>
    <scope>NUCLEOTIDE SEQUENCE [LARGE SCALE GENOMIC DNA]</scope>
    <source>
        <strain evidence="6 7">DSM 17074</strain>
    </source>
</reference>
<dbReference type="STRING" id="306541.SAMN05421668_11046"/>
<dbReference type="EMBL" id="FPAI01000010">
    <property type="protein sequence ID" value="SFS79661.1"/>
    <property type="molecule type" value="Genomic_DNA"/>
</dbReference>
<dbReference type="InterPro" id="IPR004381">
    <property type="entry name" value="Glycerate_kinase"/>
</dbReference>
<evidence type="ECO:0000313" key="6">
    <source>
        <dbReference type="EMBL" id="SFS79661.1"/>
    </source>
</evidence>
<dbReference type="InterPro" id="IPR018197">
    <property type="entry name" value="Glycerate_kinase_RE-like"/>
</dbReference>
<organism evidence="6 7">
    <name type="scientific">Halolactibacillus miurensis</name>
    <dbReference type="NCBI Taxonomy" id="306541"/>
    <lineage>
        <taxon>Bacteria</taxon>
        <taxon>Bacillati</taxon>
        <taxon>Bacillota</taxon>
        <taxon>Bacilli</taxon>
        <taxon>Bacillales</taxon>
        <taxon>Bacillaceae</taxon>
        <taxon>Halolactibacillus</taxon>
    </lineage>
</organism>
<dbReference type="PANTHER" id="PTHR21599:SF0">
    <property type="entry name" value="GLYCERATE KINASE"/>
    <property type="match status" value="1"/>
</dbReference>
<dbReference type="Proteomes" id="UP000321773">
    <property type="component" value="Unassembled WGS sequence"/>
</dbReference>
<dbReference type="Proteomes" id="UP000199139">
    <property type="component" value="Unassembled WGS sequence"/>
</dbReference>
<comment type="similarity">
    <text evidence="1 4">Belongs to the glycerate kinase type-1 family.</text>
</comment>
<proteinExistence type="inferred from homology"/>
<dbReference type="PIRSF" id="PIRSF006078">
    <property type="entry name" value="GlxK"/>
    <property type="match status" value="1"/>
</dbReference>
<dbReference type="InterPro" id="IPR018193">
    <property type="entry name" value="Glyc_kinase_flavodox-like_fold"/>
</dbReference>
<dbReference type="RefSeq" id="WP_177220681.1">
    <property type="nucleotide sequence ID" value="NZ_BJWJ01000009.1"/>
</dbReference>
<evidence type="ECO:0000256" key="2">
    <source>
        <dbReference type="ARBA" id="ARBA00022679"/>
    </source>
</evidence>
<evidence type="ECO:0000256" key="1">
    <source>
        <dbReference type="ARBA" id="ARBA00006284"/>
    </source>
</evidence>
<evidence type="ECO:0000313" key="8">
    <source>
        <dbReference type="Proteomes" id="UP000321773"/>
    </source>
</evidence>
<dbReference type="PANTHER" id="PTHR21599">
    <property type="entry name" value="GLYCERATE KINASE"/>
    <property type="match status" value="1"/>
</dbReference>
<dbReference type="InterPro" id="IPR036129">
    <property type="entry name" value="Glycerate_kinase_sf"/>
</dbReference>
<dbReference type="NCBIfam" id="TIGR00045">
    <property type="entry name" value="glycerate kinase"/>
    <property type="match status" value="1"/>
</dbReference>
<dbReference type="Pfam" id="PF02595">
    <property type="entry name" value="Gly_kinase"/>
    <property type="match status" value="1"/>
</dbReference>
<keyword evidence="8" id="KW-1185">Reference proteome</keyword>
<dbReference type="EMBL" id="BJWJ01000009">
    <property type="protein sequence ID" value="GEM04192.1"/>
    <property type="molecule type" value="Genomic_DNA"/>
</dbReference>
<evidence type="ECO:0000256" key="4">
    <source>
        <dbReference type="PIRNR" id="PIRNR006078"/>
    </source>
</evidence>
<dbReference type="Gene3D" id="3.40.50.10350">
    <property type="entry name" value="Glycerate kinase, domain 1"/>
    <property type="match status" value="1"/>
</dbReference>
<evidence type="ECO:0000313" key="7">
    <source>
        <dbReference type="Proteomes" id="UP000199139"/>
    </source>
</evidence>
<evidence type="ECO:0000256" key="3">
    <source>
        <dbReference type="ARBA" id="ARBA00022777"/>
    </source>
</evidence>
<accession>A0A1I6SRS2</accession>
<sequence>MRILTAIDSFKGSMTSLEANRIVKDTLTEHDVISFTVADGGEGTVQAFLEAEDGEYIQRTITNVNGKKMLATWGWMKESHTAVIEVAEAAGIIQADKDTFHPRHHTSFGVGEQISQALDYGATTIILGLGGSATVDGGMGMMMALGVKFLDECNQLLHALPADLSRVKKVDMSGLDSRVKHVKWLIASDVTNPLLGSNGATYVFGPQKGFLKEELAEREQAMMQFSRAVEETLHVSCTEMPGAGAAGGIGFSCYSFFGATFQSGLDLLSERGKLKEKLRDVDLVITGEGKFDRQSLAGKVPIGMSRLAKEVGVPTVVFAGKVEQGLTELKEENIHVTLPIVNEPMTLDLAMAEGPRLLKEALERFQQILTLTVKK</sequence>
<evidence type="ECO:0000313" key="5">
    <source>
        <dbReference type="EMBL" id="GEM04192.1"/>
    </source>
</evidence>
<gene>
    <name evidence="5" type="primary">glxK</name>
    <name evidence="5" type="ORF">HMI01_11800</name>
    <name evidence="6" type="ORF">SAMN05421668_11046</name>
</gene>
<dbReference type="AlphaFoldDB" id="A0A1I6SRS2"/>
<dbReference type="Gene3D" id="3.90.1510.10">
    <property type="entry name" value="Glycerate kinase, domain 2"/>
    <property type="match status" value="1"/>
</dbReference>
<protein>
    <submittedName>
        <fullName evidence="6">Glycerate kinase</fullName>
    </submittedName>
</protein>
<dbReference type="GO" id="GO:0031388">
    <property type="term" value="P:organic acid phosphorylation"/>
    <property type="evidence" value="ECO:0007669"/>
    <property type="project" value="UniProtKB-UniRule"/>
</dbReference>
<dbReference type="SUPFAM" id="SSF110738">
    <property type="entry name" value="Glycerate kinase I"/>
    <property type="match status" value="1"/>
</dbReference>
<keyword evidence="2 4" id="KW-0808">Transferase</keyword>
<reference evidence="5 8" key="2">
    <citation type="submission" date="2019-07" db="EMBL/GenBank/DDBJ databases">
        <title>Whole genome shotgun sequence of Halolactibacillus miurensis NBRC 100873.</title>
        <authorList>
            <person name="Hosoyama A."/>
            <person name="Uohara A."/>
            <person name="Ohji S."/>
            <person name="Ichikawa N."/>
        </authorList>
    </citation>
    <scope>NUCLEOTIDE SEQUENCE [LARGE SCALE GENOMIC DNA]</scope>
    <source>
        <strain evidence="5 8">NBRC 100873</strain>
    </source>
</reference>